<dbReference type="GO" id="GO:0022857">
    <property type="term" value="F:transmembrane transporter activity"/>
    <property type="evidence" value="ECO:0007669"/>
    <property type="project" value="InterPro"/>
</dbReference>
<evidence type="ECO:0000256" key="5">
    <source>
        <dbReference type="ARBA" id="ARBA00023136"/>
    </source>
</evidence>
<dbReference type="Gene3D" id="1.20.1720.10">
    <property type="entry name" value="Multidrug resistance protein D"/>
    <property type="match status" value="1"/>
</dbReference>
<evidence type="ECO:0000313" key="8">
    <source>
        <dbReference type="EMBL" id="GLI28202.1"/>
    </source>
</evidence>
<feature type="transmembrane region" description="Helical" evidence="6">
    <location>
        <begin position="177"/>
        <end position="197"/>
    </location>
</feature>
<feature type="transmembrane region" description="Helical" evidence="6">
    <location>
        <begin position="61"/>
        <end position="77"/>
    </location>
</feature>
<name>A0A9W6FRZ8_9MICO</name>
<feature type="transmembrane region" description="Helical" evidence="6">
    <location>
        <begin position="342"/>
        <end position="362"/>
    </location>
</feature>
<feature type="transmembrane region" description="Helical" evidence="6">
    <location>
        <begin position="147"/>
        <end position="165"/>
    </location>
</feature>
<evidence type="ECO:0000256" key="3">
    <source>
        <dbReference type="ARBA" id="ARBA00022692"/>
    </source>
</evidence>
<proteinExistence type="predicted"/>
<evidence type="ECO:0000259" key="7">
    <source>
        <dbReference type="PROSITE" id="PS50850"/>
    </source>
</evidence>
<feature type="transmembrane region" description="Helical" evidence="6">
    <location>
        <begin position="403"/>
        <end position="425"/>
    </location>
</feature>
<accession>A0A9W6FRZ8</accession>
<dbReference type="Proteomes" id="UP001144396">
    <property type="component" value="Unassembled WGS sequence"/>
</dbReference>
<dbReference type="InterPro" id="IPR036259">
    <property type="entry name" value="MFS_trans_sf"/>
</dbReference>
<sequence length="472" mass="48484">MPKPDGPNARTDQPEGLWRATMRYVPVGLALFAVQLDFFALNLALPTIAKDLGVPVTDLQWMLSGYLLSLGSCFVPAGKLGDTIGRRRVLIIGMIVFGGTSLVCALASAAPVLIAFRVLQGIGSALIMPNAFALIAATARPEQRARIMGIMLGLSGSGTALGPVIGGGLASVAGWRWVFLINVPVAIVSAIAAARLPESTAEGHTSVRSMDWLGVVLVTAGLALACVGIDNTTNLGIESVLTWAPAAIGAVLLVWFFRHVARREHPLINLRLFRERGFVFVLLAGTALNIAFIIFVFAATLQLQDVRGLSPAESGFVFMLAAVGVAACGPTAGFLTDRFGAGWVLSAACVLATAAVTGIALAQNLVVYTIALAFCGLSCGMGFSVSQIGAADILPAKLAGEGSALALTSMIALGGVGTVIAGAVIEALSGTPKAWSLTALLLGLAVLLALTAVATIASTLRRQGFSATAPAR</sequence>
<keyword evidence="5 6" id="KW-0472">Membrane</keyword>
<feature type="transmembrane region" description="Helical" evidence="6">
    <location>
        <begin position="21"/>
        <end position="41"/>
    </location>
</feature>
<reference evidence="8" key="1">
    <citation type="submission" date="2022-12" db="EMBL/GenBank/DDBJ databases">
        <title>Reference genome sequencing for broad-spectrum identification of bacterial and archaeal isolates by mass spectrometry.</title>
        <authorList>
            <person name="Sekiguchi Y."/>
            <person name="Tourlousse D.M."/>
        </authorList>
    </citation>
    <scope>NUCLEOTIDE SEQUENCE</scope>
    <source>
        <strain evidence="8">14</strain>
    </source>
</reference>
<feature type="domain" description="Major facilitator superfamily (MFS) profile" evidence="7">
    <location>
        <begin position="23"/>
        <end position="461"/>
    </location>
</feature>
<evidence type="ECO:0000256" key="6">
    <source>
        <dbReference type="SAM" id="Phobius"/>
    </source>
</evidence>
<dbReference type="RefSeq" id="WP_281885373.1">
    <property type="nucleotide sequence ID" value="NZ_BSDP01000001.1"/>
</dbReference>
<comment type="subcellular location">
    <subcellularLocation>
        <location evidence="1">Cell membrane</location>
        <topology evidence="1">Multi-pass membrane protein</topology>
    </subcellularLocation>
</comment>
<evidence type="ECO:0000256" key="2">
    <source>
        <dbReference type="ARBA" id="ARBA00022448"/>
    </source>
</evidence>
<evidence type="ECO:0000256" key="1">
    <source>
        <dbReference type="ARBA" id="ARBA00004651"/>
    </source>
</evidence>
<dbReference type="GO" id="GO:0005886">
    <property type="term" value="C:plasma membrane"/>
    <property type="evidence" value="ECO:0007669"/>
    <property type="project" value="UniProtKB-SubCell"/>
</dbReference>
<feature type="transmembrane region" description="Helical" evidence="6">
    <location>
        <begin position="315"/>
        <end position="335"/>
    </location>
</feature>
<protein>
    <submittedName>
        <fullName evidence="8">MFS transporter</fullName>
    </submittedName>
</protein>
<dbReference type="Pfam" id="PF07690">
    <property type="entry name" value="MFS_1"/>
    <property type="match status" value="1"/>
</dbReference>
<feature type="transmembrane region" description="Helical" evidence="6">
    <location>
        <begin position="437"/>
        <end position="457"/>
    </location>
</feature>
<feature type="transmembrane region" description="Helical" evidence="6">
    <location>
        <begin position="278"/>
        <end position="303"/>
    </location>
</feature>
<dbReference type="PANTHER" id="PTHR42718:SF9">
    <property type="entry name" value="MAJOR FACILITATOR SUPERFAMILY MULTIDRUG TRANSPORTER MFSC"/>
    <property type="match status" value="1"/>
</dbReference>
<dbReference type="PANTHER" id="PTHR42718">
    <property type="entry name" value="MAJOR FACILITATOR SUPERFAMILY MULTIDRUG TRANSPORTER MFSC"/>
    <property type="match status" value="1"/>
</dbReference>
<dbReference type="Gene3D" id="1.20.1250.20">
    <property type="entry name" value="MFS general substrate transporter like domains"/>
    <property type="match status" value="1"/>
</dbReference>
<keyword evidence="4 6" id="KW-1133">Transmembrane helix</keyword>
<feature type="transmembrane region" description="Helical" evidence="6">
    <location>
        <begin position="368"/>
        <end position="391"/>
    </location>
</feature>
<feature type="transmembrane region" description="Helical" evidence="6">
    <location>
        <begin position="114"/>
        <end position="135"/>
    </location>
</feature>
<dbReference type="AlphaFoldDB" id="A0A9W6FRZ8"/>
<keyword evidence="2" id="KW-0813">Transport</keyword>
<evidence type="ECO:0000256" key="4">
    <source>
        <dbReference type="ARBA" id="ARBA00022989"/>
    </source>
</evidence>
<gene>
    <name evidence="8" type="ORF">ARHIZOSPH14_24440</name>
</gene>
<dbReference type="SUPFAM" id="SSF103473">
    <property type="entry name" value="MFS general substrate transporter"/>
    <property type="match status" value="1"/>
</dbReference>
<evidence type="ECO:0000313" key="9">
    <source>
        <dbReference type="Proteomes" id="UP001144396"/>
    </source>
</evidence>
<dbReference type="CDD" id="cd17321">
    <property type="entry name" value="MFS_MMR_MDR_like"/>
    <property type="match status" value="1"/>
</dbReference>
<dbReference type="InterPro" id="IPR020846">
    <property type="entry name" value="MFS_dom"/>
</dbReference>
<dbReference type="PROSITE" id="PS50850">
    <property type="entry name" value="MFS"/>
    <property type="match status" value="1"/>
</dbReference>
<keyword evidence="9" id="KW-1185">Reference proteome</keyword>
<feature type="transmembrane region" description="Helical" evidence="6">
    <location>
        <begin position="235"/>
        <end position="257"/>
    </location>
</feature>
<keyword evidence="3 6" id="KW-0812">Transmembrane</keyword>
<dbReference type="EMBL" id="BSDP01000001">
    <property type="protein sequence ID" value="GLI28202.1"/>
    <property type="molecule type" value="Genomic_DNA"/>
</dbReference>
<organism evidence="8 9">
    <name type="scientific">Agromyces rhizosphaerae</name>
    <dbReference type="NCBI Taxonomy" id="88374"/>
    <lineage>
        <taxon>Bacteria</taxon>
        <taxon>Bacillati</taxon>
        <taxon>Actinomycetota</taxon>
        <taxon>Actinomycetes</taxon>
        <taxon>Micrococcales</taxon>
        <taxon>Microbacteriaceae</taxon>
        <taxon>Agromyces</taxon>
    </lineage>
</organism>
<feature type="transmembrane region" description="Helical" evidence="6">
    <location>
        <begin position="89"/>
        <end position="108"/>
    </location>
</feature>
<feature type="transmembrane region" description="Helical" evidence="6">
    <location>
        <begin position="209"/>
        <end position="229"/>
    </location>
</feature>
<dbReference type="PRINTS" id="PR01036">
    <property type="entry name" value="TCRTETB"/>
</dbReference>
<dbReference type="InterPro" id="IPR011701">
    <property type="entry name" value="MFS"/>
</dbReference>
<comment type="caution">
    <text evidence="8">The sequence shown here is derived from an EMBL/GenBank/DDBJ whole genome shotgun (WGS) entry which is preliminary data.</text>
</comment>